<dbReference type="Proteomes" id="UP001479290">
    <property type="component" value="Unassembled WGS sequence"/>
</dbReference>
<feature type="region of interest" description="Disordered" evidence="6">
    <location>
        <begin position="211"/>
        <end position="231"/>
    </location>
</feature>
<dbReference type="GO" id="GO:0000981">
    <property type="term" value="F:DNA-binding transcription factor activity, RNA polymerase II-specific"/>
    <property type="evidence" value="ECO:0007669"/>
    <property type="project" value="TreeGrafter"/>
</dbReference>
<feature type="coiled-coil region" evidence="5">
    <location>
        <begin position="274"/>
        <end position="318"/>
    </location>
</feature>
<dbReference type="GO" id="GO:0045944">
    <property type="term" value="P:positive regulation of transcription by RNA polymerase II"/>
    <property type="evidence" value="ECO:0007669"/>
    <property type="project" value="UniProtKB-ARBA"/>
</dbReference>
<keyword evidence="5" id="KW-0175">Coiled coil</keyword>
<dbReference type="PANTHER" id="PTHR46117">
    <property type="entry name" value="FI24210P1"/>
    <property type="match status" value="1"/>
</dbReference>
<keyword evidence="3" id="KW-0804">Transcription</keyword>
<evidence type="ECO:0000259" key="7">
    <source>
        <dbReference type="PROSITE" id="PS50888"/>
    </source>
</evidence>
<keyword evidence="4" id="KW-0539">Nucleus</keyword>
<organism evidence="8 9">
    <name type="scientific">Culter alburnus</name>
    <name type="common">Topmouth culter</name>
    <dbReference type="NCBI Taxonomy" id="194366"/>
    <lineage>
        <taxon>Eukaryota</taxon>
        <taxon>Metazoa</taxon>
        <taxon>Chordata</taxon>
        <taxon>Craniata</taxon>
        <taxon>Vertebrata</taxon>
        <taxon>Euteleostomi</taxon>
        <taxon>Actinopterygii</taxon>
        <taxon>Neopterygii</taxon>
        <taxon>Teleostei</taxon>
        <taxon>Ostariophysi</taxon>
        <taxon>Cypriniformes</taxon>
        <taxon>Xenocyprididae</taxon>
        <taxon>Xenocypridinae</taxon>
        <taxon>Culter</taxon>
    </lineage>
</organism>
<evidence type="ECO:0000313" key="8">
    <source>
        <dbReference type="EMBL" id="KAK9961540.1"/>
    </source>
</evidence>
<dbReference type="InterPro" id="IPR036638">
    <property type="entry name" value="HLH_DNA-bd_sf"/>
</dbReference>
<evidence type="ECO:0000256" key="4">
    <source>
        <dbReference type="ARBA" id="ARBA00023242"/>
    </source>
</evidence>
<reference evidence="8 9" key="1">
    <citation type="submission" date="2024-05" db="EMBL/GenBank/DDBJ databases">
        <title>A high-quality chromosomal-level genome assembly of Topmouth culter (Culter alburnus).</title>
        <authorList>
            <person name="Zhao H."/>
        </authorList>
    </citation>
    <scope>NUCLEOTIDE SEQUENCE [LARGE SCALE GENOMIC DNA]</scope>
    <source>
        <strain evidence="8">CATC2023</strain>
        <tissue evidence="8">Muscle</tissue>
    </source>
</reference>
<evidence type="ECO:0000256" key="1">
    <source>
        <dbReference type="ARBA" id="ARBA00004123"/>
    </source>
</evidence>
<evidence type="ECO:0000313" key="9">
    <source>
        <dbReference type="Proteomes" id="UP001479290"/>
    </source>
</evidence>
<dbReference type="Pfam" id="PF00010">
    <property type="entry name" value="HLH"/>
    <property type="match status" value="1"/>
</dbReference>
<protein>
    <recommendedName>
        <fullName evidence="7">BHLH domain-containing protein</fullName>
    </recommendedName>
</protein>
<evidence type="ECO:0000256" key="3">
    <source>
        <dbReference type="ARBA" id="ARBA00023163"/>
    </source>
</evidence>
<gene>
    <name evidence="8" type="ORF">ABG768_009323</name>
</gene>
<dbReference type="AlphaFoldDB" id="A0AAW1ZN63"/>
<evidence type="ECO:0000256" key="5">
    <source>
        <dbReference type="SAM" id="Coils"/>
    </source>
</evidence>
<proteinExistence type="predicted"/>
<comment type="caution">
    <text evidence="8">The sequence shown here is derived from an EMBL/GenBank/DDBJ whole genome shotgun (WGS) entry which is preliminary data.</text>
</comment>
<dbReference type="InterPro" id="IPR011598">
    <property type="entry name" value="bHLH_dom"/>
</dbReference>
<evidence type="ECO:0000256" key="6">
    <source>
        <dbReference type="SAM" id="MobiDB-lite"/>
    </source>
</evidence>
<keyword evidence="2" id="KW-0805">Transcription regulation</keyword>
<name>A0AAW1ZN63_CULAL</name>
<evidence type="ECO:0000256" key="2">
    <source>
        <dbReference type="ARBA" id="ARBA00023015"/>
    </source>
</evidence>
<feature type="domain" description="BHLH" evidence="7">
    <location>
        <begin position="222"/>
        <end position="277"/>
    </location>
</feature>
<dbReference type="PROSITE" id="PS50888">
    <property type="entry name" value="BHLH"/>
    <property type="match status" value="1"/>
</dbReference>
<dbReference type="GO" id="GO:0000978">
    <property type="term" value="F:RNA polymerase II cis-regulatory region sequence-specific DNA binding"/>
    <property type="evidence" value="ECO:0007669"/>
    <property type="project" value="TreeGrafter"/>
</dbReference>
<dbReference type="GO" id="GO:0046983">
    <property type="term" value="F:protein dimerization activity"/>
    <property type="evidence" value="ECO:0007669"/>
    <property type="project" value="InterPro"/>
</dbReference>
<feature type="compositionally biased region" description="Basic and acidic residues" evidence="6">
    <location>
        <begin position="213"/>
        <end position="231"/>
    </location>
</feature>
<dbReference type="SUPFAM" id="SSF47459">
    <property type="entry name" value="HLH, helix-loop-helix DNA-binding domain"/>
    <property type="match status" value="1"/>
</dbReference>
<sequence length="333" mass="37022">MFPLSPTKEEEESHMTGVFVPVIMCERVRALMDQLQLNSLSSDRNKKFICSHKSQEKKVVQTAEGVAPHPLAHVDGNIHYQFHTENTGGQVTYRVIPVSDQRREGRGEVGGTVNVVSAANLTGSQLRVIQNSFSDGGSPAGEDDREEARCVYFPASSVSEGTATAVSMQPAADHTFTQTAGQFYVMMTPSDALHSASQRTIAPRTHTYTVKMDSPRTPRDERRRAQHNEVERRRRDKINNWIVTLSKIIPDCGIDGTKTGASKGGILSKACDYIGELKQHNQRLQESLRGAERVQMDNELLRQQLEELKSENSLLRAQLEHHGIDMFTAAPAQ</sequence>
<dbReference type="InterPro" id="IPR051732">
    <property type="entry name" value="USF"/>
</dbReference>
<dbReference type="EMBL" id="JAWDJR010000016">
    <property type="protein sequence ID" value="KAK9961540.1"/>
    <property type="molecule type" value="Genomic_DNA"/>
</dbReference>
<accession>A0AAW1ZN63</accession>
<dbReference type="Gene3D" id="4.10.280.10">
    <property type="entry name" value="Helix-loop-helix DNA-binding domain"/>
    <property type="match status" value="1"/>
</dbReference>
<dbReference type="FunFam" id="4.10.280.10:FF:000155">
    <property type="entry name" value="Upstream stimulatory factor 2"/>
    <property type="match status" value="1"/>
</dbReference>
<dbReference type="PANTHER" id="PTHR46117:SF2">
    <property type="entry name" value="UPSTREAM STIMULATORY FACTOR 2"/>
    <property type="match status" value="1"/>
</dbReference>
<comment type="subcellular location">
    <subcellularLocation>
        <location evidence="1">Nucleus</location>
    </subcellularLocation>
</comment>
<keyword evidence="9" id="KW-1185">Reference proteome</keyword>
<dbReference type="SMART" id="SM00353">
    <property type="entry name" value="HLH"/>
    <property type="match status" value="1"/>
</dbReference>
<dbReference type="GO" id="GO:0005634">
    <property type="term" value="C:nucleus"/>
    <property type="evidence" value="ECO:0007669"/>
    <property type="project" value="UniProtKB-SubCell"/>
</dbReference>